<comment type="caution">
    <text evidence="3">The sequence shown here is derived from an EMBL/GenBank/DDBJ whole genome shotgun (WGS) entry which is preliminary data.</text>
</comment>
<dbReference type="Pfam" id="PF13517">
    <property type="entry name" value="FG-GAP_3"/>
    <property type="match status" value="1"/>
</dbReference>
<dbReference type="InterPro" id="IPR028994">
    <property type="entry name" value="Integrin_alpha_N"/>
</dbReference>
<dbReference type="AlphaFoldDB" id="A0A0F3H0N4"/>
<name>A0A0F3H0N4_9BACT</name>
<dbReference type="InterPro" id="IPR000413">
    <property type="entry name" value="Integrin_alpha"/>
</dbReference>
<dbReference type="PANTHER" id="PTHR46580">
    <property type="entry name" value="SENSOR KINASE-RELATED"/>
    <property type="match status" value="1"/>
</dbReference>
<protein>
    <submittedName>
        <fullName evidence="3">Integrin-like protein</fullName>
    </submittedName>
</protein>
<gene>
    <name evidence="3" type="ORF">MBAV_001320</name>
</gene>
<proteinExistence type="predicted"/>
<dbReference type="GO" id="GO:0007155">
    <property type="term" value="P:cell adhesion"/>
    <property type="evidence" value="ECO:0007669"/>
    <property type="project" value="InterPro"/>
</dbReference>
<evidence type="ECO:0000256" key="1">
    <source>
        <dbReference type="ARBA" id="ARBA00022729"/>
    </source>
</evidence>
<evidence type="ECO:0000313" key="3">
    <source>
        <dbReference type="EMBL" id="KJU86488.1"/>
    </source>
</evidence>
<keyword evidence="1" id="KW-0732">Signal</keyword>
<sequence length="395" mass="43938">MNNRLHIHLTDMARGMVVILMLLVVFAGCREETVEKKVNSRFIPGGGTPYSVIEVDLNGDGLKDAVFFTKYKGLDIYFGQVNGLNLNEPTHINTSLGTAISTGDFNGDKLPDLAYTYEDKIHFLINDGSGKNYDMSHELTAPTYGFDLKTPDLNNDGIFDIAAVGVLDQQLYLYLSKGPLDYELKKIDLKDPQLTEVFGAKYLSVDDVNEDGFVDILVPEFRNNALWLVKNIDGKTLQPILLKLFAYGDAVEFNNKITYASLLFYDKDKDISYITYVRGVNKPEVSILAFNNKDQQTTLVKTAPLSYPFPIAIEKLPTLSPSNRSMIVTHLFQNPSTPGALSLVSVNTSDFTITITYTVELPCQGKMSVYMDYINSVLTACTKPDGLNILSLEKP</sequence>
<dbReference type="SUPFAM" id="SSF69318">
    <property type="entry name" value="Integrin alpha N-terminal domain"/>
    <property type="match status" value="1"/>
</dbReference>
<organism evidence="3 4">
    <name type="scientific">Candidatus Magnetobacterium bavaricum</name>
    <dbReference type="NCBI Taxonomy" id="29290"/>
    <lineage>
        <taxon>Bacteria</taxon>
        <taxon>Pseudomonadati</taxon>
        <taxon>Nitrospirota</taxon>
        <taxon>Thermodesulfovibrionia</taxon>
        <taxon>Thermodesulfovibrionales</taxon>
        <taxon>Candidatus Magnetobacteriaceae</taxon>
        <taxon>Candidatus Magnetobacterium</taxon>
    </lineage>
</organism>
<evidence type="ECO:0000256" key="2">
    <source>
        <dbReference type="ARBA" id="ARBA00023180"/>
    </source>
</evidence>
<evidence type="ECO:0000313" key="4">
    <source>
        <dbReference type="Proteomes" id="UP000033423"/>
    </source>
</evidence>
<dbReference type="GO" id="GO:0007229">
    <property type="term" value="P:integrin-mediated signaling pathway"/>
    <property type="evidence" value="ECO:0007669"/>
    <property type="project" value="UniProtKB-KW"/>
</dbReference>
<keyword evidence="4" id="KW-1185">Reference proteome</keyword>
<keyword evidence="3" id="KW-0401">Integrin</keyword>
<dbReference type="PANTHER" id="PTHR46580:SF4">
    <property type="entry name" value="ATP_GTP-BINDING PROTEIN"/>
    <property type="match status" value="1"/>
</dbReference>
<reference evidence="3 4" key="1">
    <citation type="submission" date="2015-02" db="EMBL/GenBank/DDBJ databases">
        <title>Single-cell genomics of uncultivated deep-branching MTB reveals a conserved set of magnetosome genes.</title>
        <authorList>
            <person name="Kolinko S."/>
            <person name="Richter M."/>
            <person name="Glockner F.O."/>
            <person name="Brachmann A."/>
            <person name="Schuler D."/>
        </authorList>
    </citation>
    <scope>NUCLEOTIDE SEQUENCE [LARGE SCALE GENOMIC DNA]</scope>
    <source>
        <strain evidence="3">TM-1</strain>
    </source>
</reference>
<dbReference type="PRINTS" id="PR01185">
    <property type="entry name" value="INTEGRINA"/>
</dbReference>
<accession>A0A0F3H0N4</accession>
<dbReference type="EMBL" id="LACI01000571">
    <property type="protein sequence ID" value="KJU86488.1"/>
    <property type="molecule type" value="Genomic_DNA"/>
</dbReference>
<dbReference type="GO" id="GO:0008305">
    <property type="term" value="C:integrin complex"/>
    <property type="evidence" value="ECO:0007669"/>
    <property type="project" value="InterPro"/>
</dbReference>
<dbReference type="InterPro" id="IPR013517">
    <property type="entry name" value="FG-GAP"/>
</dbReference>
<dbReference type="Gene3D" id="2.130.10.130">
    <property type="entry name" value="Integrin alpha, N-terminal"/>
    <property type="match status" value="2"/>
</dbReference>
<keyword evidence="2" id="KW-0325">Glycoprotein</keyword>
<dbReference type="Proteomes" id="UP000033423">
    <property type="component" value="Unassembled WGS sequence"/>
</dbReference>
<dbReference type="PROSITE" id="PS51257">
    <property type="entry name" value="PROKAR_LIPOPROTEIN"/>
    <property type="match status" value="1"/>
</dbReference>